<evidence type="ECO:0000313" key="2">
    <source>
        <dbReference type="EMBL" id="QJB01879.1"/>
    </source>
</evidence>
<sequence length="70" mass="8296">MPLVGPLGWPYPFLNLFLDLVNELKRGKGGARLGRERFSVSEPRMRNLEEVTWTDWKGRDRKMSIHREVR</sequence>
<proteinExistence type="predicted"/>
<gene>
    <name evidence="1" type="ORF">MM171A01977_0006</name>
    <name evidence="2" type="ORF">MM171B01788_0006</name>
</gene>
<accession>A0A6M3LWA6</accession>
<dbReference type="EMBL" id="MT143570">
    <property type="protein sequence ID" value="QJA98309.1"/>
    <property type="molecule type" value="Genomic_DNA"/>
</dbReference>
<name>A0A6M3LWA6_9ZZZZ</name>
<dbReference type="AlphaFoldDB" id="A0A6M3LWA6"/>
<dbReference type="EMBL" id="MT143741">
    <property type="protein sequence ID" value="QJB01879.1"/>
    <property type="molecule type" value="Genomic_DNA"/>
</dbReference>
<evidence type="ECO:0000313" key="1">
    <source>
        <dbReference type="EMBL" id="QJA98309.1"/>
    </source>
</evidence>
<reference evidence="1" key="1">
    <citation type="submission" date="2020-03" db="EMBL/GenBank/DDBJ databases">
        <title>The deep terrestrial virosphere.</title>
        <authorList>
            <person name="Holmfeldt K."/>
            <person name="Nilsson E."/>
            <person name="Simone D."/>
            <person name="Lopez-Fernandez M."/>
            <person name="Wu X."/>
            <person name="de Brujin I."/>
            <person name="Lundin D."/>
            <person name="Andersson A."/>
            <person name="Bertilsson S."/>
            <person name="Dopson M."/>
        </authorList>
    </citation>
    <scope>NUCLEOTIDE SEQUENCE</scope>
    <source>
        <strain evidence="1">MM171A01977</strain>
        <strain evidence="2">MM171B01788</strain>
    </source>
</reference>
<organism evidence="1">
    <name type="scientific">viral metagenome</name>
    <dbReference type="NCBI Taxonomy" id="1070528"/>
    <lineage>
        <taxon>unclassified sequences</taxon>
        <taxon>metagenomes</taxon>
        <taxon>organismal metagenomes</taxon>
    </lineage>
</organism>
<protein>
    <submittedName>
        <fullName evidence="1">Uncharacterized protein</fullName>
    </submittedName>
</protein>